<evidence type="ECO:0000256" key="6">
    <source>
        <dbReference type="SAM" id="Phobius"/>
    </source>
</evidence>
<evidence type="ECO:0000313" key="7">
    <source>
        <dbReference type="EMBL" id="PAV16063.1"/>
    </source>
</evidence>
<proteinExistence type="predicted"/>
<sequence length="551" mass="60052">MLFSTGADASLGESGGEGPMQRRSTSQSLHGAPIEQINPLGNHVTLISCIMLNLGEMLGSGIFSVPGIILNSVGSIGMFFLAWLLAPIFAMAGLSLYTELGSMFPDRSGAEVVYLEQAYPKPRSLVPVSFAVTTVLLSFSATNSIVFAQYFMDFFGIDPTPPKQTTLALLMVTAALSVPALSTKWSLRAVNTITIIKVLSQLILILTGIAVLLGMTHIRDPWKNFSDPWVGTTLNGNALATAFVKTHFAFVGWNNAFNVMAEVKGRDPVRTVRNSSRISIVTVSILFLLTNIAYIAAVPKDDIKSSGQLIGALFFKRVFKGSWAAKILPLMVMLSSFGNVIAVSIGKARVIREIARQGLLPYPEFFASTKPFGTPLGPILMKYVLTVTVILVVPAADAFSFLLDLFSYPNLFFSAATAIGVWILRKRRSLSGALKVPKEFRASNGSVLLYLASCGLLIVLPWIPPEKGHADVSFWYATYCVVGILILLACGIYYYFWIVLLPQIGGYEMVEEVEDLSGGARLSRLVRKYPHKDGARNNDISNSERERQPLL</sequence>
<dbReference type="Gene3D" id="1.20.1740.10">
    <property type="entry name" value="Amino acid/polyamine transporter I"/>
    <property type="match status" value="1"/>
</dbReference>
<gene>
    <name evidence="7" type="ORF">PNOK_0768300</name>
</gene>
<feature type="transmembrane region" description="Helical" evidence="6">
    <location>
        <begin position="199"/>
        <end position="218"/>
    </location>
</feature>
<evidence type="ECO:0000256" key="3">
    <source>
        <dbReference type="ARBA" id="ARBA00022989"/>
    </source>
</evidence>
<feature type="transmembrane region" description="Helical" evidence="6">
    <location>
        <begin position="380"/>
        <end position="399"/>
    </location>
</feature>
<evidence type="ECO:0000256" key="1">
    <source>
        <dbReference type="ARBA" id="ARBA00004141"/>
    </source>
</evidence>
<keyword evidence="4 6" id="KW-0472">Membrane</keyword>
<protein>
    <submittedName>
        <fullName evidence="7">Amino acid transporter</fullName>
    </submittedName>
</protein>
<evidence type="ECO:0000256" key="4">
    <source>
        <dbReference type="ARBA" id="ARBA00023136"/>
    </source>
</evidence>
<feature type="transmembrane region" description="Helical" evidence="6">
    <location>
        <begin position="238"/>
        <end position="257"/>
    </location>
</feature>
<dbReference type="Pfam" id="PF13520">
    <property type="entry name" value="AA_permease_2"/>
    <property type="match status" value="1"/>
</dbReference>
<dbReference type="Proteomes" id="UP000217199">
    <property type="component" value="Unassembled WGS sequence"/>
</dbReference>
<organism evidence="7 8">
    <name type="scientific">Pyrrhoderma noxium</name>
    <dbReference type="NCBI Taxonomy" id="2282107"/>
    <lineage>
        <taxon>Eukaryota</taxon>
        <taxon>Fungi</taxon>
        <taxon>Dikarya</taxon>
        <taxon>Basidiomycota</taxon>
        <taxon>Agaricomycotina</taxon>
        <taxon>Agaricomycetes</taxon>
        <taxon>Hymenochaetales</taxon>
        <taxon>Hymenochaetaceae</taxon>
        <taxon>Pyrrhoderma</taxon>
    </lineage>
</organism>
<evidence type="ECO:0000313" key="8">
    <source>
        <dbReference type="Proteomes" id="UP000217199"/>
    </source>
</evidence>
<keyword evidence="8" id="KW-1185">Reference proteome</keyword>
<accession>A0A286U915</accession>
<dbReference type="InterPro" id="IPR002293">
    <property type="entry name" value="AA/rel_permease1"/>
</dbReference>
<keyword evidence="3 6" id="KW-1133">Transmembrane helix</keyword>
<feature type="transmembrane region" description="Helical" evidence="6">
    <location>
        <begin position="167"/>
        <end position="187"/>
    </location>
</feature>
<feature type="region of interest" description="Disordered" evidence="5">
    <location>
        <begin position="1"/>
        <end position="28"/>
    </location>
</feature>
<dbReference type="AlphaFoldDB" id="A0A286U915"/>
<feature type="transmembrane region" description="Helical" evidence="6">
    <location>
        <begin position="76"/>
        <end position="97"/>
    </location>
</feature>
<feature type="transmembrane region" description="Helical" evidence="6">
    <location>
        <begin position="405"/>
        <end position="424"/>
    </location>
</feature>
<dbReference type="STRING" id="2282107.A0A286U915"/>
<evidence type="ECO:0000256" key="5">
    <source>
        <dbReference type="SAM" id="MobiDB-lite"/>
    </source>
</evidence>
<evidence type="ECO:0000256" key="2">
    <source>
        <dbReference type="ARBA" id="ARBA00022692"/>
    </source>
</evidence>
<name>A0A286U915_9AGAM</name>
<feature type="transmembrane region" description="Helical" evidence="6">
    <location>
        <begin position="445"/>
        <end position="463"/>
    </location>
</feature>
<reference evidence="7 8" key="1">
    <citation type="journal article" date="2017" name="Mol. Ecol.">
        <title>Comparative and population genomic landscape of Phellinus noxius: A hypervariable fungus causing root rot in trees.</title>
        <authorList>
            <person name="Chung C.L."/>
            <person name="Lee T.J."/>
            <person name="Akiba M."/>
            <person name="Lee H.H."/>
            <person name="Kuo T.H."/>
            <person name="Liu D."/>
            <person name="Ke H.M."/>
            <person name="Yokoi T."/>
            <person name="Roa M.B."/>
            <person name="Lu M.J."/>
            <person name="Chang Y.Y."/>
            <person name="Ann P.J."/>
            <person name="Tsai J.N."/>
            <person name="Chen C.Y."/>
            <person name="Tzean S.S."/>
            <person name="Ota Y."/>
            <person name="Hattori T."/>
            <person name="Sahashi N."/>
            <person name="Liou R.F."/>
            <person name="Kikuchi T."/>
            <person name="Tsai I.J."/>
        </authorList>
    </citation>
    <scope>NUCLEOTIDE SEQUENCE [LARGE SCALE GENOMIC DNA]</scope>
    <source>
        <strain evidence="7 8">FFPRI411160</strain>
    </source>
</reference>
<comment type="subcellular location">
    <subcellularLocation>
        <location evidence="1">Membrane</location>
        <topology evidence="1">Multi-pass membrane protein</topology>
    </subcellularLocation>
</comment>
<dbReference type="InterPro" id="IPR050598">
    <property type="entry name" value="AminoAcid_Transporter"/>
</dbReference>
<feature type="transmembrane region" description="Helical" evidence="6">
    <location>
        <begin position="475"/>
        <end position="496"/>
    </location>
</feature>
<keyword evidence="2 6" id="KW-0812">Transmembrane</keyword>
<dbReference type="PANTHER" id="PTHR11785:SF353">
    <property type="entry name" value="METHIONINE TRANSPORTER (EUROFUNG)"/>
    <property type="match status" value="1"/>
</dbReference>
<comment type="caution">
    <text evidence="7">The sequence shown here is derived from an EMBL/GenBank/DDBJ whole genome shotgun (WGS) entry which is preliminary data.</text>
</comment>
<dbReference type="EMBL" id="NBII01000008">
    <property type="protein sequence ID" value="PAV16063.1"/>
    <property type="molecule type" value="Genomic_DNA"/>
</dbReference>
<dbReference type="PANTHER" id="PTHR11785">
    <property type="entry name" value="AMINO ACID TRANSPORTER"/>
    <property type="match status" value="1"/>
</dbReference>
<dbReference type="InParanoid" id="A0A286U915"/>
<feature type="transmembrane region" description="Helical" evidence="6">
    <location>
        <begin position="278"/>
        <end position="297"/>
    </location>
</feature>
<dbReference type="PIRSF" id="PIRSF006060">
    <property type="entry name" value="AA_transporter"/>
    <property type="match status" value="1"/>
</dbReference>
<feature type="transmembrane region" description="Helical" evidence="6">
    <location>
        <begin position="323"/>
        <end position="346"/>
    </location>
</feature>
<feature type="transmembrane region" description="Helical" evidence="6">
    <location>
        <begin position="125"/>
        <end position="147"/>
    </location>
</feature>
<dbReference type="OrthoDB" id="5982228at2759"/>
<dbReference type="GO" id="GO:0016020">
    <property type="term" value="C:membrane"/>
    <property type="evidence" value="ECO:0007669"/>
    <property type="project" value="UniProtKB-SubCell"/>
</dbReference>
<dbReference type="GO" id="GO:0015179">
    <property type="term" value="F:L-amino acid transmembrane transporter activity"/>
    <property type="evidence" value="ECO:0007669"/>
    <property type="project" value="TreeGrafter"/>
</dbReference>